<proteinExistence type="predicted"/>
<dbReference type="AlphaFoldDB" id="A0A4Y9ZLH3"/>
<sequence>MATIAAMSPFFQSLSLNLTDIATSIKNTVKHLSTRLNGVESNTQDHMRILEQGRIVDRHGTEKQMHE</sequence>
<gene>
    <name evidence="1" type="ORF">EWM64_g8390</name>
</gene>
<dbReference type="Proteomes" id="UP000298061">
    <property type="component" value="Unassembled WGS sequence"/>
</dbReference>
<comment type="caution">
    <text evidence="1">The sequence shown here is derived from an EMBL/GenBank/DDBJ whole genome shotgun (WGS) entry which is preliminary data.</text>
</comment>
<keyword evidence="2" id="KW-1185">Reference proteome</keyword>
<name>A0A4Y9ZLH3_9AGAM</name>
<dbReference type="EMBL" id="SFCI01001497">
    <property type="protein sequence ID" value="TFY75622.1"/>
    <property type="molecule type" value="Genomic_DNA"/>
</dbReference>
<reference evidence="1 2" key="1">
    <citation type="submission" date="2019-02" db="EMBL/GenBank/DDBJ databases">
        <title>Genome sequencing of the rare red list fungi Hericium alpestre (H. flagellum).</title>
        <authorList>
            <person name="Buettner E."/>
            <person name="Kellner H."/>
        </authorList>
    </citation>
    <scope>NUCLEOTIDE SEQUENCE [LARGE SCALE GENOMIC DNA]</scope>
    <source>
        <strain evidence="1 2">DSM 108284</strain>
    </source>
</reference>
<organism evidence="1 2">
    <name type="scientific">Hericium alpestre</name>
    <dbReference type="NCBI Taxonomy" id="135208"/>
    <lineage>
        <taxon>Eukaryota</taxon>
        <taxon>Fungi</taxon>
        <taxon>Dikarya</taxon>
        <taxon>Basidiomycota</taxon>
        <taxon>Agaricomycotina</taxon>
        <taxon>Agaricomycetes</taxon>
        <taxon>Russulales</taxon>
        <taxon>Hericiaceae</taxon>
        <taxon>Hericium</taxon>
    </lineage>
</organism>
<protein>
    <submittedName>
        <fullName evidence="1">Uncharacterized protein</fullName>
    </submittedName>
</protein>
<evidence type="ECO:0000313" key="2">
    <source>
        <dbReference type="Proteomes" id="UP000298061"/>
    </source>
</evidence>
<evidence type="ECO:0000313" key="1">
    <source>
        <dbReference type="EMBL" id="TFY75622.1"/>
    </source>
</evidence>
<accession>A0A4Y9ZLH3</accession>